<feature type="region of interest" description="Disordered" evidence="1">
    <location>
        <begin position="65"/>
        <end position="93"/>
    </location>
</feature>
<evidence type="ECO:0000313" key="3">
    <source>
        <dbReference type="Proteomes" id="UP001549251"/>
    </source>
</evidence>
<accession>A0ABV2PYK8</accession>
<evidence type="ECO:0000313" key="2">
    <source>
        <dbReference type="EMBL" id="MET4570127.1"/>
    </source>
</evidence>
<evidence type="ECO:0000256" key="1">
    <source>
        <dbReference type="SAM" id="MobiDB-lite"/>
    </source>
</evidence>
<keyword evidence="3" id="KW-1185">Reference proteome</keyword>
<name>A0ABV2PYK8_9GAMM</name>
<comment type="caution">
    <text evidence="2">The sequence shown here is derived from an EMBL/GenBank/DDBJ whole genome shotgun (WGS) entry which is preliminary data.</text>
</comment>
<organism evidence="2 3">
    <name type="scientific">Rhodanobacter soli</name>
    <dbReference type="NCBI Taxonomy" id="590609"/>
    <lineage>
        <taxon>Bacteria</taxon>
        <taxon>Pseudomonadati</taxon>
        <taxon>Pseudomonadota</taxon>
        <taxon>Gammaproteobacteria</taxon>
        <taxon>Lysobacterales</taxon>
        <taxon>Rhodanobacteraceae</taxon>
        <taxon>Rhodanobacter</taxon>
    </lineage>
</organism>
<dbReference type="RefSeq" id="WP_354550579.1">
    <property type="nucleotide sequence ID" value="NZ_JBEPSD010000002.1"/>
</dbReference>
<dbReference type="Proteomes" id="UP001549251">
    <property type="component" value="Unassembled WGS sequence"/>
</dbReference>
<protein>
    <recommendedName>
        <fullName evidence="4">Nif11 domain-containing protein</fullName>
    </recommendedName>
</protein>
<dbReference type="EMBL" id="JBEPSD010000002">
    <property type="protein sequence ID" value="MET4570127.1"/>
    <property type="molecule type" value="Genomic_DNA"/>
</dbReference>
<feature type="compositionally biased region" description="Acidic residues" evidence="1">
    <location>
        <begin position="67"/>
        <end position="84"/>
    </location>
</feature>
<sequence length="93" mass="9694">MSDVIEFLEKVGRDAQLNCATKGSPDFALMLAGLDPMLQSAICGGDRAKLGALMGVAPVCGFLAPGEEQEEDDSGETPSPDDGEERSVSDFAD</sequence>
<reference evidence="2 3" key="1">
    <citation type="submission" date="2024-06" db="EMBL/GenBank/DDBJ databases">
        <title>Sorghum-associated microbial communities from plants grown in Nebraska, USA.</title>
        <authorList>
            <person name="Schachtman D."/>
        </authorList>
    </citation>
    <scope>NUCLEOTIDE SEQUENCE [LARGE SCALE GENOMIC DNA]</scope>
    <source>
        <strain evidence="2 3">1757</strain>
    </source>
</reference>
<evidence type="ECO:0008006" key="4">
    <source>
        <dbReference type="Google" id="ProtNLM"/>
    </source>
</evidence>
<gene>
    <name evidence="2" type="ORF">ABIE04_002488</name>
</gene>
<proteinExistence type="predicted"/>